<dbReference type="RefSeq" id="WP_072738033.1">
    <property type="nucleotide sequence ID" value="NZ_CP048813.1"/>
</dbReference>
<protein>
    <recommendedName>
        <fullName evidence="3">DUF998 domain-containing protein</fullName>
    </recommendedName>
</protein>
<evidence type="ECO:0008006" key="3">
    <source>
        <dbReference type="Google" id="ProtNLM"/>
    </source>
</evidence>
<evidence type="ECO:0000313" key="1">
    <source>
        <dbReference type="EMBL" id="SDH17297.1"/>
    </source>
</evidence>
<organism evidence="1 2">
    <name type="scientific">Rhodococcus triatomae</name>
    <dbReference type="NCBI Taxonomy" id="300028"/>
    <lineage>
        <taxon>Bacteria</taxon>
        <taxon>Bacillati</taxon>
        <taxon>Actinomycetota</taxon>
        <taxon>Actinomycetes</taxon>
        <taxon>Mycobacteriales</taxon>
        <taxon>Nocardiaceae</taxon>
        <taxon>Rhodococcus</taxon>
    </lineage>
</organism>
<dbReference type="OrthoDB" id="8224664at2"/>
<dbReference type="EMBL" id="FNDN01000001">
    <property type="protein sequence ID" value="SDH17297.1"/>
    <property type="molecule type" value="Genomic_DNA"/>
</dbReference>
<dbReference type="Proteomes" id="UP000183263">
    <property type="component" value="Unassembled WGS sequence"/>
</dbReference>
<dbReference type="AlphaFoldDB" id="A0A1G8A8V3"/>
<name>A0A1G8A8V3_9NOCA</name>
<proteinExistence type="predicted"/>
<gene>
    <name evidence="1" type="ORF">SAMN05444695_101353</name>
</gene>
<evidence type="ECO:0000313" key="2">
    <source>
        <dbReference type="Proteomes" id="UP000183263"/>
    </source>
</evidence>
<accession>A0A1G8A8V3</accession>
<sequence>MRDQINPAIALVAAGILFAVYPALRPYSSEVGTEGAEAFASWEWVVAHLCGIAGFILLTYAATRLWPGITSTTTLFGTALVLPYYGAETFGLYALGRNAAAEEIEPGAETIRYFGPAVATFGAGLLLLAVAGVLIARRLWADDLRVAAILVGVGLLGYLPQFFTPAPVRILHGIILGLGLLVTGIAVFTRARRAPGDTTPLRREGGASTVNP</sequence>
<reference evidence="1 2" key="1">
    <citation type="submission" date="2016-10" db="EMBL/GenBank/DDBJ databases">
        <authorList>
            <person name="de Groot N.N."/>
        </authorList>
    </citation>
    <scope>NUCLEOTIDE SEQUENCE [LARGE SCALE GENOMIC DNA]</scope>
    <source>
        <strain evidence="1 2">DSM 44892</strain>
    </source>
</reference>
<keyword evidence="2" id="KW-1185">Reference proteome</keyword>